<dbReference type="Proteomes" id="UP000676853">
    <property type="component" value="Unassembled WGS sequence"/>
</dbReference>
<evidence type="ECO:0000259" key="4">
    <source>
        <dbReference type="PROSITE" id="PS50949"/>
    </source>
</evidence>
<dbReference type="CDD" id="cd07377">
    <property type="entry name" value="WHTH_GntR"/>
    <property type="match status" value="1"/>
</dbReference>
<evidence type="ECO:0000256" key="2">
    <source>
        <dbReference type="ARBA" id="ARBA00023125"/>
    </source>
</evidence>
<evidence type="ECO:0000256" key="3">
    <source>
        <dbReference type="ARBA" id="ARBA00023163"/>
    </source>
</evidence>
<evidence type="ECO:0000313" key="6">
    <source>
        <dbReference type="Proteomes" id="UP000676853"/>
    </source>
</evidence>
<name>A0ABS5NCJ5_TSUPA</name>
<dbReference type="InterPro" id="IPR036390">
    <property type="entry name" value="WH_DNA-bd_sf"/>
</dbReference>
<dbReference type="RefSeq" id="WP_212553849.1">
    <property type="nucleotide sequence ID" value="NZ_JAGXOE010000026.1"/>
</dbReference>
<proteinExistence type="predicted"/>
<dbReference type="InterPro" id="IPR000524">
    <property type="entry name" value="Tscrpt_reg_HTH_GntR"/>
</dbReference>
<keyword evidence="3" id="KW-0804">Transcription</keyword>
<feature type="domain" description="HTH gntR-type" evidence="4">
    <location>
        <begin position="10"/>
        <end position="78"/>
    </location>
</feature>
<accession>A0ABS5NCJ5</accession>
<dbReference type="PROSITE" id="PS50949">
    <property type="entry name" value="HTH_GNTR"/>
    <property type="match status" value="1"/>
</dbReference>
<organism evidence="5 6">
    <name type="scientific">Tsukamurella paurometabola</name>
    <name type="common">Corynebacterium paurometabolum</name>
    <dbReference type="NCBI Taxonomy" id="2061"/>
    <lineage>
        <taxon>Bacteria</taxon>
        <taxon>Bacillati</taxon>
        <taxon>Actinomycetota</taxon>
        <taxon>Actinomycetes</taxon>
        <taxon>Mycobacteriales</taxon>
        <taxon>Tsukamurellaceae</taxon>
        <taxon>Tsukamurella</taxon>
    </lineage>
</organism>
<dbReference type="Gene3D" id="1.10.10.10">
    <property type="entry name" value="Winged helix-like DNA-binding domain superfamily/Winged helix DNA-binding domain"/>
    <property type="match status" value="1"/>
</dbReference>
<dbReference type="InterPro" id="IPR036388">
    <property type="entry name" value="WH-like_DNA-bd_sf"/>
</dbReference>
<dbReference type="Pfam" id="PF00392">
    <property type="entry name" value="GntR"/>
    <property type="match status" value="1"/>
</dbReference>
<keyword evidence="2" id="KW-0238">DNA-binding</keyword>
<keyword evidence="6" id="KW-1185">Reference proteome</keyword>
<gene>
    <name evidence="5" type="ORF">KFZ73_12260</name>
</gene>
<dbReference type="PANTHER" id="PTHR38445:SF9">
    <property type="entry name" value="HTH-TYPE TRANSCRIPTIONAL REPRESSOR YTRA"/>
    <property type="match status" value="1"/>
</dbReference>
<dbReference type="SUPFAM" id="SSF46785">
    <property type="entry name" value="Winged helix' DNA-binding domain"/>
    <property type="match status" value="1"/>
</dbReference>
<evidence type="ECO:0000256" key="1">
    <source>
        <dbReference type="ARBA" id="ARBA00023015"/>
    </source>
</evidence>
<sequence length="119" mass="12284">MIVYDPDSPTPAFEQIRSQIAAAAASGALAPGTRLPSVRRLAADLDIAPNTVARAYRELEQSGVVVTRGRGGTVVADASAAPAARAHAFVAEMRSLGVPRATILGLVEDALSTPATMHH</sequence>
<evidence type="ECO:0000313" key="5">
    <source>
        <dbReference type="EMBL" id="MBS4102005.1"/>
    </source>
</evidence>
<protein>
    <submittedName>
        <fullName evidence="5">GntR family transcriptional regulator</fullName>
    </submittedName>
</protein>
<dbReference type="PANTHER" id="PTHR38445">
    <property type="entry name" value="HTH-TYPE TRANSCRIPTIONAL REPRESSOR YTRA"/>
    <property type="match status" value="1"/>
</dbReference>
<comment type="caution">
    <text evidence="5">The sequence shown here is derived from an EMBL/GenBank/DDBJ whole genome shotgun (WGS) entry which is preliminary data.</text>
</comment>
<dbReference type="EMBL" id="JAGXOE010000026">
    <property type="protein sequence ID" value="MBS4102005.1"/>
    <property type="molecule type" value="Genomic_DNA"/>
</dbReference>
<dbReference type="SMART" id="SM00345">
    <property type="entry name" value="HTH_GNTR"/>
    <property type="match status" value="1"/>
</dbReference>
<keyword evidence="1" id="KW-0805">Transcription regulation</keyword>
<reference evidence="5 6" key="1">
    <citation type="submission" date="2021-04" db="EMBL/GenBank/DDBJ databases">
        <title>Whole genome sequence analysis of a thiophenic sulfur metabolizing bacteria.</title>
        <authorList>
            <person name="Akhtar N."/>
            <person name="Akram J."/>
            <person name="Aslam A."/>
        </authorList>
    </citation>
    <scope>NUCLEOTIDE SEQUENCE [LARGE SCALE GENOMIC DNA]</scope>
    <source>
        <strain evidence="5 6">3OW</strain>
    </source>
</reference>